<accession>A0A0N1NXU4</accession>
<dbReference type="InterPro" id="IPR051606">
    <property type="entry name" value="Polyketide_Oxido-like"/>
</dbReference>
<dbReference type="InterPro" id="IPR036291">
    <property type="entry name" value="NAD(P)-bd_dom_sf"/>
</dbReference>
<dbReference type="Gene3D" id="3.40.50.720">
    <property type="entry name" value="NAD(P)-binding Rossmann-like Domain"/>
    <property type="match status" value="1"/>
</dbReference>
<evidence type="ECO:0000259" key="2">
    <source>
        <dbReference type="Pfam" id="PF13460"/>
    </source>
</evidence>
<comment type="similarity">
    <text evidence="1">Belongs to the avfA family.</text>
</comment>
<feature type="domain" description="NAD(P)-binding" evidence="2">
    <location>
        <begin position="12"/>
        <end position="238"/>
    </location>
</feature>
<dbReference type="STRING" id="1664694.A0A0N1NXU4"/>
<dbReference type="OrthoDB" id="10254221at2759"/>
<reference evidence="3 4" key="1">
    <citation type="submission" date="2015-06" db="EMBL/GenBank/DDBJ databases">
        <title>Draft genome of the ant-associated black yeast Phialophora attae CBS 131958.</title>
        <authorList>
            <person name="Moreno L.F."/>
            <person name="Stielow B.J."/>
            <person name="de Hoog S."/>
            <person name="Vicente V.A."/>
            <person name="Weiss V.A."/>
            <person name="de Vries M."/>
            <person name="Cruz L.M."/>
            <person name="Souza E.M."/>
        </authorList>
    </citation>
    <scope>NUCLEOTIDE SEQUENCE [LARGE SCALE GENOMIC DNA]</scope>
    <source>
        <strain evidence="3 4">CBS 131958</strain>
    </source>
</reference>
<dbReference type="Pfam" id="PF13460">
    <property type="entry name" value="NAD_binding_10"/>
    <property type="match status" value="1"/>
</dbReference>
<dbReference type="Proteomes" id="UP000038010">
    <property type="component" value="Unassembled WGS sequence"/>
</dbReference>
<dbReference type="AlphaFoldDB" id="A0A0N1NXU4"/>
<gene>
    <name evidence="3" type="ORF">AB675_11149</name>
</gene>
<evidence type="ECO:0000256" key="1">
    <source>
        <dbReference type="ARBA" id="ARBA00038376"/>
    </source>
</evidence>
<dbReference type="GO" id="GO:0004074">
    <property type="term" value="F:biliverdin reductase [NAD(P)H] activity"/>
    <property type="evidence" value="ECO:0007669"/>
    <property type="project" value="TreeGrafter"/>
</dbReference>
<organism evidence="3 4">
    <name type="scientific">Cyphellophora attinorum</name>
    <dbReference type="NCBI Taxonomy" id="1664694"/>
    <lineage>
        <taxon>Eukaryota</taxon>
        <taxon>Fungi</taxon>
        <taxon>Dikarya</taxon>
        <taxon>Ascomycota</taxon>
        <taxon>Pezizomycotina</taxon>
        <taxon>Eurotiomycetes</taxon>
        <taxon>Chaetothyriomycetidae</taxon>
        <taxon>Chaetothyriales</taxon>
        <taxon>Cyphellophoraceae</taxon>
        <taxon>Cyphellophora</taxon>
    </lineage>
</organism>
<dbReference type="EMBL" id="LFJN01000036">
    <property type="protein sequence ID" value="KPI35857.1"/>
    <property type="molecule type" value="Genomic_DNA"/>
</dbReference>
<dbReference type="VEuPathDB" id="FungiDB:AB675_11149"/>
<protein>
    <recommendedName>
        <fullName evidence="2">NAD(P)-binding domain-containing protein</fullName>
    </recommendedName>
</protein>
<dbReference type="InterPro" id="IPR016040">
    <property type="entry name" value="NAD(P)-bd_dom"/>
</dbReference>
<dbReference type="RefSeq" id="XP_017995820.1">
    <property type="nucleotide sequence ID" value="XM_018139971.1"/>
</dbReference>
<keyword evidence="4" id="KW-1185">Reference proteome</keyword>
<evidence type="ECO:0000313" key="4">
    <source>
        <dbReference type="Proteomes" id="UP000038010"/>
    </source>
</evidence>
<dbReference type="SUPFAM" id="SSF51735">
    <property type="entry name" value="NAD(P)-binding Rossmann-fold domains"/>
    <property type="match status" value="1"/>
</dbReference>
<dbReference type="PANTHER" id="PTHR43355">
    <property type="entry name" value="FLAVIN REDUCTASE (NADPH)"/>
    <property type="match status" value="1"/>
</dbReference>
<comment type="caution">
    <text evidence="3">The sequence shown here is derived from an EMBL/GenBank/DDBJ whole genome shotgun (WGS) entry which is preliminary data.</text>
</comment>
<name>A0A0N1NXU4_9EURO</name>
<sequence length="253" mass="27628">MVLAKEHVVVLGATGMSGIQLIKEVLKLGSNGPHVTLYTRSSARSKLPAEISGRSNIRVVEGALDDRNALLNAMSADTKSGFPKATSVIGLLGAPGLSFYHLITRRRGPTPIADAFSSSILPVMREVGVHRILALSTLSGFQYPEEKRKMDWSTWLKMLPPKIMVPQGDAEMGGIANAVVVEGASNPALEWTVFRVPFLHDKEPKTPLSVGEHFMDFRGSQQLSRISIARWLLSELEERKHIRKAPLLGNMAA</sequence>
<dbReference type="PANTHER" id="PTHR43355:SF2">
    <property type="entry name" value="FLAVIN REDUCTASE (NADPH)"/>
    <property type="match status" value="1"/>
</dbReference>
<dbReference type="GeneID" id="28731851"/>
<evidence type="ECO:0000313" key="3">
    <source>
        <dbReference type="EMBL" id="KPI35857.1"/>
    </source>
</evidence>
<dbReference type="GO" id="GO:0042602">
    <property type="term" value="F:riboflavin reductase (NADPH) activity"/>
    <property type="evidence" value="ECO:0007669"/>
    <property type="project" value="TreeGrafter"/>
</dbReference>
<proteinExistence type="inferred from homology"/>